<name>A0ABY9TIF1_9GAMM</name>
<protein>
    <submittedName>
        <fullName evidence="2">Uncharacterized protein</fullName>
    </submittedName>
</protein>
<feature type="transmembrane region" description="Helical" evidence="1">
    <location>
        <begin position="7"/>
        <end position="26"/>
    </location>
</feature>
<proteinExistence type="predicted"/>
<evidence type="ECO:0000313" key="3">
    <source>
        <dbReference type="Proteomes" id="UP001248581"/>
    </source>
</evidence>
<dbReference type="EMBL" id="CP134146">
    <property type="protein sequence ID" value="WNC68008.1"/>
    <property type="molecule type" value="Genomic_DNA"/>
</dbReference>
<reference evidence="3" key="1">
    <citation type="submission" date="2023-09" db="EMBL/GenBank/DDBJ databases">
        <authorList>
            <person name="Li S."/>
            <person name="Li X."/>
            <person name="Zhang C."/>
            <person name="Zhao Z."/>
        </authorList>
    </citation>
    <scope>NUCLEOTIDE SEQUENCE [LARGE SCALE GENOMIC DNA]</scope>
    <source>
        <strain evidence="3">SQ345</strain>
    </source>
</reference>
<gene>
    <name evidence="2" type="ORF">RI845_15970</name>
</gene>
<feature type="transmembrane region" description="Helical" evidence="1">
    <location>
        <begin position="63"/>
        <end position="86"/>
    </location>
</feature>
<feature type="transmembrane region" description="Helical" evidence="1">
    <location>
        <begin position="32"/>
        <end position="51"/>
    </location>
</feature>
<dbReference type="RefSeq" id="WP_348387166.1">
    <property type="nucleotide sequence ID" value="NZ_CP134146.1"/>
</dbReference>
<evidence type="ECO:0000256" key="1">
    <source>
        <dbReference type="SAM" id="Phobius"/>
    </source>
</evidence>
<organism evidence="2 3">
    <name type="scientific">Thalassotalea nanhaiensis</name>
    <dbReference type="NCBI Taxonomy" id="3065648"/>
    <lineage>
        <taxon>Bacteria</taxon>
        <taxon>Pseudomonadati</taxon>
        <taxon>Pseudomonadota</taxon>
        <taxon>Gammaproteobacteria</taxon>
        <taxon>Alteromonadales</taxon>
        <taxon>Colwelliaceae</taxon>
        <taxon>Thalassotalea</taxon>
    </lineage>
</organism>
<keyword evidence="1" id="KW-0812">Transmembrane</keyword>
<evidence type="ECO:0000313" key="2">
    <source>
        <dbReference type="EMBL" id="WNC68008.1"/>
    </source>
</evidence>
<accession>A0ABY9TIF1</accession>
<feature type="transmembrane region" description="Helical" evidence="1">
    <location>
        <begin position="92"/>
        <end position="108"/>
    </location>
</feature>
<keyword evidence="1" id="KW-0472">Membrane</keyword>
<keyword evidence="1" id="KW-1133">Transmembrane helix</keyword>
<dbReference type="Proteomes" id="UP001248581">
    <property type="component" value="Chromosome"/>
</dbReference>
<sequence length="122" mass="13395">MPRTQSVGFGVCFLFIFMFVAYKAFFDTASDSGLFTILLVILGLPLGLIGWKLLFATTRERNFGYFSPLTLYVLGILTLISGLALAYQGAKGSGFAVGGGLTLIALGKRRSVQRKKQKLWFK</sequence>
<keyword evidence="3" id="KW-1185">Reference proteome</keyword>